<feature type="region of interest" description="Disordered" evidence="2">
    <location>
        <begin position="193"/>
        <end position="220"/>
    </location>
</feature>
<feature type="region of interest" description="Disordered" evidence="2">
    <location>
        <begin position="994"/>
        <end position="1041"/>
    </location>
</feature>
<dbReference type="Pfam" id="PF02213">
    <property type="entry name" value="GYF"/>
    <property type="match status" value="1"/>
</dbReference>
<gene>
    <name evidence="4" type="ORF">PIIN_01700</name>
</gene>
<feature type="region of interest" description="Disordered" evidence="2">
    <location>
        <begin position="460"/>
        <end position="480"/>
    </location>
</feature>
<organism evidence="4 5">
    <name type="scientific">Serendipita indica (strain DSM 11827)</name>
    <name type="common">Root endophyte fungus</name>
    <name type="synonym">Piriformospora indica</name>
    <dbReference type="NCBI Taxonomy" id="1109443"/>
    <lineage>
        <taxon>Eukaryota</taxon>
        <taxon>Fungi</taxon>
        <taxon>Dikarya</taxon>
        <taxon>Basidiomycota</taxon>
        <taxon>Agaricomycotina</taxon>
        <taxon>Agaricomycetes</taxon>
        <taxon>Sebacinales</taxon>
        <taxon>Serendipitaceae</taxon>
        <taxon>Serendipita</taxon>
    </lineage>
</organism>
<feature type="compositionally biased region" description="Polar residues" evidence="2">
    <location>
        <begin position="572"/>
        <end position="581"/>
    </location>
</feature>
<evidence type="ECO:0000313" key="5">
    <source>
        <dbReference type="Proteomes" id="UP000007148"/>
    </source>
</evidence>
<evidence type="ECO:0000256" key="1">
    <source>
        <dbReference type="ARBA" id="ARBA00022581"/>
    </source>
</evidence>
<evidence type="ECO:0000259" key="3">
    <source>
        <dbReference type="PROSITE" id="PS50829"/>
    </source>
</evidence>
<accession>G4T994</accession>
<feature type="region of interest" description="Disordered" evidence="2">
    <location>
        <begin position="527"/>
        <end position="557"/>
    </location>
</feature>
<keyword evidence="5" id="KW-1185">Reference proteome</keyword>
<feature type="compositionally biased region" description="Pro residues" evidence="2">
    <location>
        <begin position="411"/>
        <end position="423"/>
    </location>
</feature>
<dbReference type="PROSITE" id="PS50829">
    <property type="entry name" value="GYF"/>
    <property type="match status" value="1"/>
</dbReference>
<evidence type="ECO:0000313" key="4">
    <source>
        <dbReference type="EMBL" id="CCA67877.1"/>
    </source>
</evidence>
<feature type="compositionally biased region" description="Polar residues" evidence="2">
    <location>
        <begin position="81"/>
        <end position="136"/>
    </location>
</feature>
<dbReference type="EMBL" id="CAFZ01000021">
    <property type="protein sequence ID" value="CCA67877.1"/>
    <property type="molecule type" value="Genomic_DNA"/>
</dbReference>
<feature type="region of interest" description="Disordered" evidence="2">
    <location>
        <begin position="362"/>
        <end position="423"/>
    </location>
</feature>
<reference evidence="4 5" key="1">
    <citation type="journal article" date="2011" name="PLoS Pathog.">
        <title>Endophytic Life Strategies Decoded by Genome and Transcriptome Analyses of the Mutualistic Root Symbiont Piriformospora indica.</title>
        <authorList>
            <person name="Zuccaro A."/>
            <person name="Lahrmann U."/>
            <person name="Guldener U."/>
            <person name="Langen G."/>
            <person name="Pfiffi S."/>
            <person name="Biedenkopf D."/>
            <person name="Wong P."/>
            <person name="Samans B."/>
            <person name="Grimm C."/>
            <person name="Basiewicz M."/>
            <person name="Murat C."/>
            <person name="Martin F."/>
            <person name="Kogel K.H."/>
        </authorList>
    </citation>
    <scope>NUCLEOTIDE SEQUENCE [LARGE SCALE GENOMIC DNA]</scope>
    <source>
        <strain evidence="4 5">DSM 11827</strain>
    </source>
</reference>
<name>G4T994_SERID</name>
<feature type="region of interest" description="Disordered" evidence="2">
    <location>
        <begin position="1364"/>
        <end position="1387"/>
    </location>
</feature>
<dbReference type="SMART" id="SM00444">
    <property type="entry name" value="GYF"/>
    <property type="match status" value="1"/>
</dbReference>
<dbReference type="STRING" id="1109443.G4T994"/>
<comment type="caution">
    <text evidence="4">The sequence shown here is derived from an EMBL/GenBank/DDBJ whole genome shotgun (WGS) entry which is preliminary data.</text>
</comment>
<feature type="compositionally biased region" description="Polar residues" evidence="2">
    <location>
        <begin position="766"/>
        <end position="779"/>
    </location>
</feature>
<dbReference type="OMA" id="WFYRDPK"/>
<feature type="region of interest" description="Disordered" evidence="2">
    <location>
        <begin position="941"/>
        <end position="961"/>
    </location>
</feature>
<feature type="compositionally biased region" description="Basic and acidic residues" evidence="2">
    <location>
        <begin position="720"/>
        <end position="735"/>
    </location>
</feature>
<dbReference type="eggNOG" id="ENOG502S22M">
    <property type="taxonomic scope" value="Eukaryota"/>
</dbReference>
<feature type="region of interest" description="Disordered" evidence="2">
    <location>
        <begin position="633"/>
        <end position="702"/>
    </location>
</feature>
<dbReference type="OrthoDB" id="6415790at2759"/>
<protein>
    <recommendedName>
        <fullName evidence="3">GYF domain-containing protein</fullName>
    </recommendedName>
</protein>
<dbReference type="InterPro" id="IPR003169">
    <property type="entry name" value="GYF"/>
</dbReference>
<dbReference type="PANTHER" id="PTHR13037">
    <property type="entry name" value="FORMIN"/>
    <property type="match status" value="1"/>
</dbReference>
<proteinExistence type="predicted"/>
<dbReference type="InParanoid" id="G4T994"/>
<feature type="region of interest" description="Disordered" evidence="2">
    <location>
        <begin position="720"/>
        <end position="833"/>
    </location>
</feature>
<feature type="compositionally biased region" description="Basic and acidic residues" evidence="2">
    <location>
        <begin position="461"/>
        <end position="480"/>
    </location>
</feature>
<feature type="compositionally biased region" description="Polar residues" evidence="2">
    <location>
        <begin position="1001"/>
        <end position="1017"/>
    </location>
</feature>
<feature type="region of interest" description="Disordered" evidence="2">
    <location>
        <begin position="572"/>
        <end position="593"/>
    </location>
</feature>
<dbReference type="InterPro" id="IPR035445">
    <property type="entry name" value="GYF-like_dom_sf"/>
</dbReference>
<evidence type="ECO:0000256" key="2">
    <source>
        <dbReference type="SAM" id="MobiDB-lite"/>
    </source>
</evidence>
<feature type="compositionally biased region" description="Polar residues" evidence="2">
    <location>
        <begin position="1"/>
        <end position="11"/>
    </location>
</feature>
<dbReference type="HOGENOM" id="CLU_007180_0_0_1"/>
<feature type="compositionally biased region" description="Basic and acidic residues" evidence="2">
    <location>
        <begin position="28"/>
        <end position="42"/>
    </location>
</feature>
<dbReference type="Gene3D" id="3.30.1490.40">
    <property type="match status" value="1"/>
</dbReference>
<sequence length="1427" mass="154258">MDTLSVDQLPSTGDDLGQLSAVAGSEATRVDAQDKPVHDHDNKKHVRRRKGSIGAAVSKPASSSMPASDAHARTSPPASRPTVQRSMSASASVNTSRQNISTSSSPRTSENTGPSVDSTPAITVVPSSPLTSTHPTRSGGPPESLSAITEAPSDDRNENNRRANRRRSGVEAPTNHRLSGFFSNLLHIRERDSLSSSNAHNPTSPRSHTPSRPPSPTLRGSVMVHARPLADALPPSLPGPSLTELGLSLSVLTGDLPSHQFTAPTSGTFLSPHYLLLCHAQGLDVLPLVSPPQVQPYALVRRVSFKSVVVMEERGVLVAIAGRRDGVRVYALDEIRKAVEWRIDVELRREIEKNRKVEPKRLVVTSPNAPADNKKIKRKSASIGSLTMTPASTTPGPTRSSSTKKRSKTNPPSPMPPVPMLPPSFPPPRLIPRTSVANFHIHRQANSRGMAMSVAEAMGPQRREDHTQEEHEDDKGEWMDNRHSDDEVLVAAGPSGSAALDERTSAISAAAAEAAIMSETAGLPATVPSVRSRQRHRPTNLNLADSNDHPHRPELASPAPTLLTLRQTLNQSPPTAQTMASEQDLENEPHTPNGEVISFAEALLESRLPNAPPLGQAAAQPAPAALVTRFPLSRRNPSSHGFGGQGLPASSSMSHLGHSLYGEGTHEEDTGGIIDADNSDQEGETESAMQRPASRSGGSLRATNRRHRWSVFDGVFRPSDSARQHELRETSETDATRVGTPLTRTLSDATMRGPRSTRTPERRDSNASGNDPNAQRNGPSSFSRFFNRKSRRRERSASAAAASSPDILRPGQGVDAKGFGTASSPLPPQAPPPKLEYVKLPGTKGSVMIKAVETPKKSFLAILCGDNGEKVELFAGTYRTALGLSRTFILPDSPKTLELQLQGDDLVEVFLVFAQNVFGLEPATVRVREVRIGRAERRAARRRANRGALRVPTEDQNQGPEEDVTVTALVASSDVGHDDTNLFPNAYSRNDTAAVAPDGTLTPTRAPSVPNSATQPAFPSENPANNLPALGPPSTPHPDELANAVMLSMGPYTTFQQLAFAPPFPLATLAEECIIPPSYPAVQTYKKRYESDVPDVPTDTEERLEVTTPTHDVQWFYKDPRGIIRGPWASSLMQSWFKDNFLPPDLPVRRDTEEEYISLEELQRQSIDPSSPFRPPPPGLAIPVRRGSDLRPEGLNPLLDPVSLLTQEKRFGPPALFYSSRGGHSTSIVDARGRSVLKGRIHWTSDDQLPPHLQSLGKLGDVKRLETFETTERTIIVAFRQGGLEAVDLGDAIMTPGDGCRTIYPYFDPPIGTFNRRLNFLWRTGAPVGENVLSFKSSGSISSITDTQGPMNKAAKRRSLNPSLITGVRNSGSKGGPFGDGEEDRDGVSVTPDDLLVLGRSENNVYFCDRSSGRFRLLVLSTTARDS</sequence>
<keyword evidence="1" id="KW-0945">Host-virus interaction</keyword>
<dbReference type="SUPFAM" id="SSF55277">
    <property type="entry name" value="GYF domain"/>
    <property type="match status" value="1"/>
</dbReference>
<dbReference type="PANTHER" id="PTHR13037:SF24">
    <property type="entry name" value="POLYCOMB PROTEIN PCL-RELATED"/>
    <property type="match status" value="1"/>
</dbReference>
<feature type="compositionally biased region" description="Low complexity" evidence="2">
    <location>
        <begin position="389"/>
        <end position="401"/>
    </location>
</feature>
<feature type="domain" description="GYF" evidence="3">
    <location>
        <begin position="1112"/>
        <end position="1168"/>
    </location>
</feature>
<feature type="region of interest" description="Disordered" evidence="2">
    <location>
        <begin position="1"/>
        <end position="176"/>
    </location>
</feature>
<dbReference type="Proteomes" id="UP000007148">
    <property type="component" value="Unassembled WGS sequence"/>
</dbReference>